<dbReference type="GO" id="GO:0003697">
    <property type="term" value="F:single-stranded DNA binding"/>
    <property type="evidence" value="ECO:0007669"/>
    <property type="project" value="InterPro"/>
</dbReference>
<feature type="coiled-coil region" evidence="1">
    <location>
        <begin position="29"/>
        <end position="56"/>
    </location>
</feature>
<dbReference type="Gene3D" id="2.40.50.140">
    <property type="entry name" value="Nucleic acid-binding proteins"/>
    <property type="match status" value="1"/>
</dbReference>
<comment type="caution">
    <text evidence="2">The sequence shown here is derived from an EMBL/GenBank/DDBJ whole genome shotgun (WGS) entry which is preliminary data.</text>
</comment>
<reference evidence="3" key="1">
    <citation type="journal article" date="2016" name="Proc. Natl. Acad. Sci. U.S.A.">
        <title>Comparative genomics of biotechnologically important yeasts.</title>
        <authorList>
            <person name="Riley R."/>
            <person name="Haridas S."/>
            <person name="Wolfe K.H."/>
            <person name="Lopes M.R."/>
            <person name="Hittinger C.T."/>
            <person name="Goeker M."/>
            <person name="Salamov A.A."/>
            <person name="Wisecaver J.H."/>
            <person name="Long T.M."/>
            <person name="Calvey C.H."/>
            <person name="Aerts A.L."/>
            <person name="Barry K.W."/>
            <person name="Choi C."/>
            <person name="Clum A."/>
            <person name="Coughlan A.Y."/>
            <person name="Deshpande S."/>
            <person name="Douglass A.P."/>
            <person name="Hanson S.J."/>
            <person name="Klenk H.-P."/>
            <person name="LaButti K.M."/>
            <person name="Lapidus A."/>
            <person name="Lindquist E.A."/>
            <person name="Lipzen A.M."/>
            <person name="Meier-Kolthoff J.P."/>
            <person name="Ohm R.A."/>
            <person name="Otillar R.P."/>
            <person name="Pangilinan J.L."/>
            <person name="Peng Y."/>
            <person name="Rokas A."/>
            <person name="Rosa C.A."/>
            <person name="Scheuner C."/>
            <person name="Sibirny A.A."/>
            <person name="Slot J.C."/>
            <person name="Stielow J.B."/>
            <person name="Sun H."/>
            <person name="Kurtzman C.P."/>
            <person name="Blackwell M."/>
            <person name="Grigoriev I.V."/>
            <person name="Jeffries T.W."/>
        </authorList>
    </citation>
    <scope>NUCLEOTIDE SEQUENCE [LARGE SCALE GENOMIC DNA]</scope>
    <source>
        <strain evidence="3">NRRL Y-1626</strain>
    </source>
</reference>
<dbReference type="EMBL" id="LXPE01000004">
    <property type="protein sequence ID" value="OBA28248.1"/>
    <property type="molecule type" value="Genomic_DNA"/>
</dbReference>
<dbReference type="Proteomes" id="UP000092321">
    <property type="component" value="Unassembled WGS sequence"/>
</dbReference>
<dbReference type="AlphaFoldDB" id="A0A1B7THU7"/>
<dbReference type="InterPro" id="IPR012340">
    <property type="entry name" value="NA-bd_OB-fold"/>
</dbReference>
<accession>A0A1B7THU7</accession>
<evidence type="ECO:0000313" key="2">
    <source>
        <dbReference type="EMBL" id="OBA28248.1"/>
    </source>
</evidence>
<evidence type="ECO:0008006" key="4">
    <source>
        <dbReference type="Google" id="ProtNLM"/>
    </source>
</evidence>
<dbReference type="PANTHER" id="PTHR13454">
    <property type="entry name" value="PROTEIN MCM10 HOMOLOG"/>
    <property type="match status" value="1"/>
</dbReference>
<evidence type="ECO:0000313" key="3">
    <source>
        <dbReference type="Proteomes" id="UP000092321"/>
    </source>
</evidence>
<dbReference type="GO" id="GO:0003688">
    <property type="term" value="F:DNA replication origin binding"/>
    <property type="evidence" value="ECO:0007669"/>
    <property type="project" value="TreeGrafter"/>
</dbReference>
<name>A0A1B7THU7_9ASCO</name>
<keyword evidence="1" id="KW-0175">Coiled coil</keyword>
<dbReference type="GO" id="GO:0006270">
    <property type="term" value="P:DNA replication initiation"/>
    <property type="evidence" value="ECO:0007669"/>
    <property type="project" value="InterPro"/>
</dbReference>
<organism evidence="2 3">
    <name type="scientific">Hanseniaspora valbyensis NRRL Y-1626</name>
    <dbReference type="NCBI Taxonomy" id="766949"/>
    <lineage>
        <taxon>Eukaryota</taxon>
        <taxon>Fungi</taxon>
        <taxon>Dikarya</taxon>
        <taxon>Ascomycota</taxon>
        <taxon>Saccharomycotina</taxon>
        <taxon>Saccharomycetes</taxon>
        <taxon>Saccharomycodales</taxon>
        <taxon>Saccharomycodaceae</taxon>
        <taxon>Hanseniaspora</taxon>
    </lineage>
</organism>
<evidence type="ECO:0000256" key="1">
    <source>
        <dbReference type="SAM" id="Coils"/>
    </source>
</evidence>
<dbReference type="OrthoDB" id="273123at2759"/>
<protein>
    <recommendedName>
        <fullName evidence="4">Zinc finger Mcm10/DnaG-type domain-containing protein</fullName>
    </recommendedName>
</protein>
<dbReference type="InterPro" id="IPR040184">
    <property type="entry name" value="Mcm10"/>
</dbReference>
<dbReference type="GO" id="GO:0043596">
    <property type="term" value="C:nuclear replication fork"/>
    <property type="evidence" value="ECO:0007669"/>
    <property type="project" value="TreeGrafter"/>
</dbReference>
<sequence length="484" mass="57141">MNDPREILYKKETDYLENDRLEIDDDEEIQNVLKEIKKHEHEILRLKEQIKQWRKERFDMIHEKKRIDLMNGVSKRKLLEFNNNNENFDKNNINLKKMKTLSESANTKLMKQILPVNEDSISNNVIQQQKFMLRKVHSFYNDELFDNNRDNNLKFKTQNVDERCDFSKKKLSLRYIPKDIVERILTNYTVLSLNNLFKLVRPPDYTLPYTSNYAIVGIVHELTPIKITQKPIFNKERNISIDDYSSSKTKTKYSQKSSQMVNKHFNIRLTDLKQMAVITLHGQELIKEYYNSLKPGDLIMIDSPTTFKYNSTYEKYGFGLSITEECGRHQIMEIGKVSSYAKCDRLNRPSSNSKETQGTLCGMYFDNTIQKCCDYHQDKEMESGLSRRMELNSGYLGRRISHQEKQKNIERKDNYGKYNPSKGIALNKGGIIGVPDKNSIRFRNDLVASKFFNTSNEFDDDARVKIDPRVKEQMRKEKRDNILF</sequence>
<keyword evidence="3" id="KW-1185">Reference proteome</keyword>
<proteinExistence type="predicted"/>
<dbReference type="PANTHER" id="PTHR13454:SF11">
    <property type="entry name" value="PROTEIN MCM10 HOMOLOG"/>
    <property type="match status" value="1"/>
</dbReference>
<gene>
    <name evidence="2" type="ORF">HANVADRAFT_98396</name>
</gene>